<dbReference type="OrthoDB" id="9789813at2"/>
<dbReference type="AlphaFoldDB" id="A0A1T2X217"/>
<protein>
    <submittedName>
        <fullName evidence="1">MmcQ-like protein</fullName>
    </submittedName>
</protein>
<evidence type="ECO:0000313" key="2">
    <source>
        <dbReference type="Proteomes" id="UP000190188"/>
    </source>
</evidence>
<dbReference type="Proteomes" id="UP000190188">
    <property type="component" value="Unassembled WGS sequence"/>
</dbReference>
<dbReference type="Pfam" id="PF04237">
    <property type="entry name" value="YjbR"/>
    <property type="match status" value="1"/>
</dbReference>
<keyword evidence="2" id="KW-1185">Reference proteome</keyword>
<accession>A0A1T2X217</accession>
<dbReference type="EMBL" id="MSZX01000013">
    <property type="protein sequence ID" value="OPA73877.1"/>
    <property type="molecule type" value="Genomic_DNA"/>
</dbReference>
<dbReference type="SUPFAM" id="SSF142906">
    <property type="entry name" value="YjbR-like"/>
    <property type="match status" value="1"/>
</dbReference>
<dbReference type="InterPro" id="IPR058532">
    <property type="entry name" value="YjbR/MT2646/Rv2570-like"/>
</dbReference>
<dbReference type="RefSeq" id="WP_078502106.1">
    <property type="nucleotide sequence ID" value="NZ_MSZX01000013.1"/>
</dbReference>
<gene>
    <name evidence="1" type="ORF">BVG16_25900</name>
</gene>
<evidence type="ECO:0000313" key="1">
    <source>
        <dbReference type="EMBL" id="OPA73877.1"/>
    </source>
</evidence>
<name>A0A1T2X217_9BACL</name>
<dbReference type="STRING" id="1324314.BVG16_25900"/>
<dbReference type="PANTHER" id="PTHR35145:SF1">
    <property type="entry name" value="CYTOPLASMIC PROTEIN"/>
    <property type="match status" value="1"/>
</dbReference>
<dbReference type="InterPro" id="IPR038056">
    <property type="entry name" value="YjbR-like_sf"/>
</dbReference>
<dbReference type="PANTHER" id="PTHR35145">
    <property type="entry name" value="CYTOPLASMIC PROTEIN-RELATED"/>
    <property type="match status" value="1"/>
</dbReference>
<proteinExistence type="predicted"/>
<organism evidence="1 2">
    <name type="scientific">Paenibacillus selenitireducens</name>
    <dbReference type="NCBI Taxonomy" id="1324314"/>
    <lineage>
        <taxon>Bacteria</taxon>
        <taxon>Bacillati</taxon>
        <taxon>Bacillota</taxon>
        <taxon>Bacilli</taxon>
        <taxon>Bacillales</taxon>
        <taxon>Paenibacillaceae</taxon>
        <taxon>Paenibacillus</taxon>
    </lineage>
</organism>
<comment type="caution">
    <text evidence="1">The sequence shown here is derived from an EMBL/GenBank/DDBJ whole genome shotgun (WGS) entry which is preliminary data.</text>
</comment>
<sequence>MQKWVDYCLTKPGTSLTYPFGVEVQVFKVGTKMFALMPSDVPASNISLKCDPMRAASLREQYAEIQPGYHLNKKHWNTVQLHGDLTDEEIRMLIDHSYELVFKGLTKAEKTEIAR</sequence>
<dbReference type="Gene3D" id="3.90.1150.30">
    <property type="match status" value="1"/>
</dbReference>
<reference evidence="1 2" key="1">
    <citation type="submission" date="2017-01" db="EMBL/GenBank/DDBJ databases">
        <title>Genome analysis of Paenibacillus selenitrireducens ES3-24.</title>
        <authorList>
            <person name="Xu D."/>
            <person name="Yao R."/>
            <person name="Zheng S."/>
        </authorList>
    </citation>
    <scope>NUCLEOTIDE SEQUENCE [LARGE SCALE GENOMIC DNA]</scope>
    <source>
        <strain evidence="1 2">ES3-24</strain>
    </source>
</reference>
<dbReference type="InterPro" id="IPR007351">
    <property type="entry name" value="YjbR"/>
</dbReference>